<dbReference type="Gene3D" id="3.30.450.90">
    <property type="match status" value="1"/>
</dbReference>
<accession>A0A399FZY5</accession>
<dbReference type="InterPro" id="IPR001482">
    <property type="entry name" value="T2SS/T4SS_dom"/>
</dbReference>
<dbReference type="Gene3D" id="3.40.50.300">
    <property type="entry name" value="P-loop containing nucleotide triphosphate hydrolases"/>
    <property type="match status" value="1"/>
</dbReference>
<evidence type="ECO:0000259" key="2">
    <source>
        <dbReference type="PROSITE" id="PS00662"/>
    </source>
</evidence>
<dbReference type="PROSITE" id="PS00662">
    <property type="entry name" value="T2SP_E"/>
    <property type="match status" value="1"/>
</dbReference>
<protein>
    <submittedName>
        <fullName evidence="3">PilT/PilU family type 4a pilus ATPase</fullName>
    </submittedName>
</protein>
<dbReference type="Pfam" id="PF00437">
    <property type="entry name" value="T2SSE"/>
    <property type="match status" value="1"/>
</dbReference>
<name>A0A399FZY5_UNCN2</name>
<dbReference type="GO" id="GO:0016887">
    <property type="term" value="F:ATP hydrolysis activity"/>
    <property type="evidence" value="ECO:0007669"/>
    <property type="project" value="InterPro"/>
</dbReference>
<dbReference type="PANTHER" id="PTHR30486">
    <property type="entry name" value="TWITCHING MOTILITY PROTEIN PILT"/>
    <property type="match status" value="1"/>
</dbReference>
<dbReference type="GO" id="GO:0005524">
    <property type="term" value="F:ATP binding"/>
    <property type="evidence" value="ECO:0007669"/>
    <property type="project" value="InterPro"/>
</dbReference>
<dbReference type="EMBL" id="NDHY01000001">
    <property type="protein sequence ID" value="RII01009.1"/>
    <property type="molecule type" value="Genomic_DNA"/>
</dbReference>
<evidence type="ECO:0000256" key="1">
    <source>
        <dbReference type="ARBA" id="ARBA00006611"/>
    </source>
</evidence>
<comment type="similarity">
    <text evidence="1">Belongs to the GSP E family.</text>
</comment>
<dbReference type="CDD" id="cd01131">
    <property type="entry name" value="PilT"/>
    <property type="match status" value="1"/>
</dbReference>
<reference evidence="3 4" key="1">
    <citation type="submission" date="2018-08" db="EMBL/GenBank/DDBJ databases">
        <title>Draft genome of candidate division NPL-UPA2 bacterium Unc8 that adapted to ultra-basic serpentinizing groundwater.</title>
        <authorList>
            <person name="Ishii S."/>
            <person name="Suzuki S."/>
            <person name="Nealson K.H."/>
        </authorList>
    </citation>
    <scope>NUCLEOTIDE SEQUENCE [LARGE SCALE GENOMIC DNA]</scope>
    <source>
        <strain evidence="3">Unc8</strain>
    </source>
</reference>
<evidence type="ECO:0000313" key="3">
    <source>
        <dbReference type="EMBL" id="RII01009.1"/>
    </source>
</evidence>
<dbReference type="AlphaFoldDB" id="A0A399FZY5"/>
<dbReference type="InterPro" id="IPR027417">
    <property type="entry name" value="P-loop_NTPase"/>
</dbReference>
<dbReference type="InterPro" id="IPR050921">
    <property type="entry name" value="T4SS_GSP_E_ATPase"/>
</dbReference>
<sequence length="365" mass="40956">MNINALLKVMVEKETSDLHLKAGSRPTLRIDGKLLPIDVPPLSVSEMEEITSTILNEKQKKEFFSKKEIDIAYSAPKLGRFRTNIFFQRGSISIAMRRVKTELPTFDNLHLPPVFEKISAIKKGFVLITGPTSSGKSTTQAAIIGYLNSHYRCRIITIEDPIEFLHRDNKSMISQREVGIDTESFTAAMRHAVRQDPDVILIGEMRDPETFSIAMTASETGHLVVSTLHTADVAQSLMRLFDFFPPSQHEQVRSLLAMNLKALTCQQLVNRADGKGLVPAVEVMITTPPAIKLIRENRFEKIPLVIQSGEHEGMQTFNQSLLKLVKSKMITEAEAMAKSPNPDALKMNIKGIYLDEERKIIDDLT</sequence>
<organism evidence="3 4">
    <name type="scientific">candidate division NPL-UPA2 bacterium Unc8</name>
    <dbReference type="NCBI Taxonomy" id="1980939"/>
    <lineage>
        <taxon>Bacteria</taxon>
    </lineage>
</organism>
<comment type="caution">
    <text evidence="3">The sequence shown here is derived from an EMBL/GenBank/DDBJ whole genome shotgun (WGS) entry which is preliminary data.</text>
</comment>
<dbReference type="SUPFAM" id="SSF52540">
    <property type="entry name" value="P-loop containing nucleoside triphosphate hydrolases"/>
    <property type="match status" value="1"/>
</dbReference>
<proteinExistence type="inferred from homology"/>
<dbReference type="NCBIfam" id="TIGR01420">
    <property type="entry name" value="pilT_fam"/>
    <property type="match status" value="1"/>
</dbReference>
<dbReference type="InterPro" id="IPR006321">
    <property type="entry name" value="PilT/PilU"/>
</dbReference>
<feature type="domain" description="Bacterial type II secretion system protein E" evidence="2">
    <location>
        <begin position="193"/>
        <end position="207"/>
    </location>
</feature>
<dbReference type="PANTHER" id="PTHR30486:SF12">
    <property type="entry name" value="TYPE IV PILUS ATPASE PILU"/>
    <property type="match status" value="1"/>
</dbReference>
<gene>
    <name evidence="3" type="ORF">B9J77_00265</name>
</gene>
<evidence type="ECO:0000313" key="4">
    <source>
        <dbReference type="Proteomes" id="UP000266287"/>
    </source>
</evidence>
<dbReference type="Proteomes" id="UP000266287">
    <property type="component" value="Unassembled WGS sequence"/>
</dbReference>